<dbReference type="EnsemblPlants" id="OGLUM12G03960.5">
    <property type="protein sequence ID" value="OGLUM12G03960.5"/>
    <property type="gene ID" value="OGLUM12G03960"/>
</dbReference>
<dbReference type="AlphaFoldDB" id="A0A0E0BP49"/>
<dbReference type="Proteomes" id="UP000026961">
    <property type="component" value="Chromosome 12"/>
</dbReference>
<dbReference type="Gramene" id="OGLUM12G03960.5">
    <property type="protein sequence ID" value="OGLUM12G03960.5"/>
    <property type="gene ID" value="OGLUM12G03960"/>
</dbReference>
<reference evidence="2" key="1">
    <citation type="submission" date="2015-04" db="UniProtKB">
        <authorList>
            <consortium name="EnsemblPlants"/>
        </authorList>
    </citation>
    <scope>IDENTIFICATION</scope>
</reference>
<evidence type="ECO:0000313" key="3">
    <source>
        <dbReference type="Proteomes" id="UP000026961"/>
    </source>
</evidence>
<evidence type="ECO:0000256" key="1">
    <source>
        <dbReference type="SAM" id="Phobius"/>
    </source>
</evidence>
<evidence type="ECO:0000313" key="2">
    <source>
        <dbReference type="EnsemblPlants" id="OGLUM12G03960.5"/>
    </source>
</evidence>
<organism evidence="2">
    <name type="scientific">Oryza glumipatula</name>
    <dbReference type="NCBI Taxonomy" id="40148"/>
    <lineage>
        <taxon>Eukaryota</taxon>
        <taxon>Viridiplantae</taxon>
        <taxon>Streptophyta</taxon>
        <taxon>Embryophyta</taxon>
        <taxon>Tracheophyta</taxon>
        <taxon>Spermatophyta</taxon>
        <taxon>Magnoliopsida</taxon>
        <taxon>Liliopsida</taxon>
        <taxon>Poales</taxon>
        <taxon>Poaceae</taxon>
        <taxon>BOP clade</taxon>
        <taxon>Oryzoideae</taxon>
        <taxon>Oryzeae</taxon>
        <taxon>Oryzinae</taxon>
        <taxon>Oryza</taxon>
    </lineage>
</organism>
<sequence>MDVKGRSASAPASPCVVLGDDAADAAAVAKVDRKYGSMLNAGSPLQILYTDQLADAKGGLKANAPCEITSVTECTCPLELQGMLKEECVDQYKLLSDRLLAKIVPKVARVKKPVSSSEVDAEFGVSAYSKYGTRTVSTSLRVCRQEKTSSSGMSNPVQKDHPVRNAHGTGNEVFKIPWIFGSVAFCVILLIFLWYLWWSKAASNACQLQSLPLNRNWRLSSDGGPQAERRRSSGRRSSAQLKERRIFKVDLISFISTVGKSFQFAEPLFEMKQILLSSHPLERVEPVSMVTRLKTGGVPRLMPMKYLFLRMLSSPMTVEESAGLQDHF</sequence>
<keyword evidence="3" id="KW-1185">Reference proteome</keyword>
<protein>
    <submittedName>
        <fullName evidence="2">Uncharacterized protein</fullName>
    </submittedName>
</protein>
<keyword evidence="1" id="KW-0472">Membrane</keyword>
<keyword evidence="1" id="KW-1133">Transmembrane helix</keyword>
<keyword evidence="1" id="KW-0812">Transmembrane</keyword>
<reference evidence="2" key="2">
    <citation type="submission" date="2018-05" db="EMBL/GenBank/DDBJ databases">
        <title>OgluRS3 (Oryza glumaepatula Reference Sequence Version 3).</title>
        <authorList>
            <person name="Zhang J."/>
            <person name="Kudrna D."/>
            <person name="Lee S."/>
            <person name="Talag J."/>
            <person name="Welchert J."/>
            <person name="Wing R.A."/>
        </authorList>
    </citation>
    <scope>NUCLEOTIDE SEQUENCE [LARGE SCALE GENOMIC DNA]</scope>
</reference>
<proteinExistence type="predicted"/>
<name>A0A0E0BP49_9ORYZ</name>
<accession>A0A0E0BP49</accession>
<feature type="transmembrane region" description="Helical" evidence="1">
    <location>
        <begin position="178"/>
        <end position="198"/>
    </location>
</feature>